<name>A0ABQ7SZH5_PHRPL</name>
<comment type="caution">
    <text evidence="2">The sequence shown here is derived from an EMBL/GenBank/DDBJ whole genome shotgun (WGS) entry which is preliminary data.</text>
</comment>
<dbReference type="SUPFAM" id="SSF50800">
    <property type="entry name" value="PK beta-barrel domain-like"/>
    <property type="match status" value="1"/>
</dbReference>
<gene>
    <name evidence="2" type="ORF">JD844_025196</name>
</gene>
<sequence length="235" mass="26544">MIINGDDKRILVVKYTVCPGIIYFLQKIYFRCWTVMKEDGEMLSAKQEPRLVLISVTCEDGYLTLNAPEMKALRIPIELPRTNSVRNCRCFGIEAQGRDCGEEAAHWITTFLNGGPYRLAHYEPNMVAYAEGSPILLISEASLDDLNSRLEKKVAITNFRPNIVVTGCTPYEEDSWSEILIGNVQMKGRMSCPSYRKCPPSEQHAFKSHPPFGWLYGIEKTGTLAVGDPVYKIIK</sequence>
<dbReference type="PANTHER" id="PTHR14237:SF19">
    <property type="entry name" value="MITOCHONDRIAL AMIDOXIME REDUCING COMPONENT 1"/>
    <property type="match status" value="1"/>
</dbReference>
<organism evidence="2 3">
    <name type="scientific">Phrynosoma platyrhinos</name>
    <name type="common">Desert horned lizard</name>
    <dbReference type="NCBI Taxonomy" id="52577"/>
    <lineage>
        <taxon>Eukaryota</taxon>
        <taxon>Metazoa</taxon>
        <taxon>Chordata</taxon>
        <taxon>Craniata</taxon>
        <taxon>Vertebrata</taxon>
        <taxon>Euteleostomi</taxon>
        <taxon>Lepidosauria</taxon>
        <taxon>Squamata</taxon>
        <taxon>Bifurcata</taxon>
        <taxon>Unidentata</taxon>
        <taxon>Episquamata</taxon>
        <taxon>Toxicofera</taxon>
        <taxon>Iguania</taxon>
        <taxon>Phrynosomatidae</taxon>
        <taxon>Phrynosomatinae</taxon>
        <taxon>Phrynosoma</taxon>
    </lineage>
</organism>
<feature type="domain" description="MOSC" evidence="1">
    <location>
        <begin position="88"/>
        <end position="233"/>
    </location>
</feature>
<dbReference type="InterPro" id="IPR011037">
    <property type="entry name" value="Pyrv_Knase-like_insert_dom_sf"/>
</dbReference>
<dbReference type="PROSITE" id="PS51340">
    <property type="entry name" value="MOSC"/>
    <property type="match status" value="1"/>
</dbReference>
<dbReference type="InterPro" id="IPR005302">
    <property type="entry name" value="MoCF_Sase_C"/>
</dbReference>
<dbReference type="PANTHER" id="PTHR14237">
    <property type="entry name" value="MOLYBDOPTERIN COFACTOR SULFURASE MOSC"/>
    <property type="match status" value="1"/>
</dbReference>
<keyword evidence="3" id="KW-1185">Reference proteome</keyword>
<evidence type="ECO:0000313" key="2">
    <source>
        <dbReference type="EMBL" id="KAH0622685.1"/>
    </source>
</evidence>
<reference evidence="2 3" key="1">
    <citation type="journal article" date="2022" name="Gigascience">
        <title>A chromosome-level genome assembly and annotation of the desert horned lizard, Phrynosoma platyrhinos, provides insight into chromosomal rearrangements among reptiles.</title>
        <authorList>
            <person name="Koochekian N."/>
            <person name="Ascanio A."/>
            <person name="Farleigh K."/>
            <person name="Card D.C."/>
            <person name="Schield D.R."/>
            <person name="Castoe T.A."/>
            <person name="Jezkova T."/>
        </authorList>
    </citation>
    <scope>NUCLEOTIDE SEQUENCE [LARGE SCALE GENOMIC DNA]</scope>
    <source>
        <strain evidence="2">NK-2021</strain>
    </source>
</reference>
<protein>
    <recommendedName>
        <fullName evidence="1">MOSC domain-containing protein</fullName>
    </recommendedName>
</protein>
<accession>A0ABQ7SZH5</accession>
<proteinExistence type="predicted"/>
<dbReference type="Pfam" id="PF03473">
    <property type="entry name" value="MOSC"/>
    <property type="match status" value="1"/>
</dbReference>
<dbReference type="InterPro" id="IPR005303">
    <property type="entry name" value="MOCOS_middle"/>
</dbReference>
<dbReference type="EMBL" id="JAIPUX010003289">
    <property type="protein sequence ID" value="KAH0622685.1"/>
    <property type="molecule type" value="Genomic_DNA"/>
</dbReference>
<evidence type="ECO:0000313" key="3">
    <source>
        <dbReference type="Proteomes" id="UP000826234"/>
    </source>
</evidence>
<dbReference type="Proteomes" id="UP000826234">
    <property type="component" value="Unassembled WGS sequence"/>
</dbReference>
<evidence type="ECO:0000259" key="1">
    <source>
        <dbReference type="PROSITE" id="PS51340"/>
    </source>
</evidence>
<dbReference type="SUPFAM" id="SSF141673">
    <property type="entry name" value="MOSC N-terminal domain-like"/>
    <property type="match status" value="1"/>
</dbReference>
<dbReference type="Pfam" id="PF03476">
    <property type="entry name" value="MOSC_N"/>
    <property type="match status" value="1"/>
</dbReference>